<dbReference type="CDD" id="cd06422">
    <property type="entry name" value="NTP_transferase_like_1"/>
    <property type="match status" value="1"/>
</dbReference>
<keyword evidence="5" id="KW-1185">Reference proteome</keyword>
<name>A0A251X476_9GAMM</name>
<reference evidence="4 5" key="1">
    <citation type="submission" date="2016-12" db="EMBL/GenBank/DDBJ databases">
        <title>Thioflexothrix psekupsii D3 genome sequencing and assembly.</title>
        <authorList>
            <person name="Fomenkov A."/>
            <person name="Vincze T."/>
            <person name="Grabovich M."/>
            <person name="Anton B.P."/>
            <person name="Dubinina G."/>
            <person name="Orlova M."/>
            <person name="Belousova E."/>
            <person name="Roberts R.J."/>
        </authorList>
    </citation>
    <scope>NUCLEOTIDE SEQUENCE [LARGE SCALE GENOMIC DNA]</scope>
    <source>
        <strain evidence="4">D3</strain>
    </source>
</reference>
<dbReference type="PANTHER" id="PTHR43584">
    <property type="entry name" value="NUCLEOTIDYL TRANSFERASE"/>
    <property type="match status" value="1"/>
</dbReference>
<dbReference type="NCBIfam" id="NF045761">
    <property type="entry name" value="NAMPUrTaseMurU"/>
    <property type="match status" value="1"/>
</dbReference>
<dbReference type="InterPro" id="IPR005835">
    <property type="entry name" value="NTP_transferase_dom"/>
</dbReference>
<dbReference type="Proteomes" id="UP000194798">
    <property type="component" value="Unassembled WGS sequence"/>
</dbReference>
<feature type="domain" description="Nucleotidyl transferase" evidence="3">
    <location>
        <begin position="3"/>
        <end position="126"/>
    </location>
</feature>
<dbReference type="GO" id="GO:0016779">
    <property type="term" value="F:nucleotidyltransferase activity"/>
    <property type="evidence" value="ECO:0007669"/>
    <property type="project" value="UniProtKB-KW"/>
</dbReference>
<dbReference type="SUPFAM" id="SSF53448">
    <property type="entry name" value="Nucleotide-diphospho-sugar transferases"/>
    <property type="match status" value="1"/>
</dbReference>
<evidence type="ECO:0000256" key="2">
    <source>
        <dbReference type="ARBA" id="ARBA00022695"/>
    </source>
</evidence>
<dbReference type="Pfam" id="PF00483">
    <property type="entry name" value="NTP_transferase"/>
    <property type="match status" value="1"/>
</dbReference>
<dbReference type="Gene3D" id="3.90.550.10">
    <property type="entry name" value="Spore Coat Polysaccharide Biosynthesis Protein SpsA, Chain A"/>
    <property type="match status" value="1"/>
</dbReference>
<sequence>MYAMILAAGRGERMRPLTDTLPKPLLKIGAYCLIEYHLLRLAAAGFNHVVINHAWLGAQIETALGDGQRYGLHIRYSPEGEALETGGGIVNALPLLGTGPFLVVNGDVWTDYPFTHLRHKKIDGLAHLVLVDNPAHHPQGDFALQQGIVQLSEQSRLTFSGLAIYQPKLFAGLTVSRFSVVPLLHKAITAGQVSGEHYQGEWDDIGTVARLQALRERKVTLPVD</sequence>
<dbReference type="InterPro" id="IPR054790">
    <property type="entry name" value="MurU"/>
</dbReference>
<dbReference type="InterPro" id="IPR050065">
    <property type="entry name" value="GlmU-like"/>
</dbReference>
<evidence type="ECO:0000313" key="4">
    <source>
        <dbReference type="EMBL" id="OUD12294.1"/>
    </source>
</evidence>
<evidence type="ECO:0000313" key="5">
    <source>
        <dbReference type="Proteomes" id="UP000194798"/>
    </source>
</evidence>
<accession>A0A251X476</accession>
<dbReference type="InterPro" id="IPR029044">
    <property type="entry name" value="Nucleotide-diphossugar_trans"/>
</dbReference>
<gene>
    <name evidence="4" type="ORF">TPSD3_14345</name>
</gene>
<dbReference type="PANTHER" id="PTHR43584:SF8">
    <property type="entry name" value="N-ACETYLMURAMATE ALPHA-1-PHOSPHATE URIDYLYLTRANSFERASE"/>
    <property type="match status" value="1"/>
</dbReference>
<dbReference type="EMBL" id="MSLT01000023">
    <property type="protein sequence ID" value="OUD12294.1"/>
    <property type="molecule type" value="Genomic_DNA"/>
</dbReference>
<protein>
    <submittedName>
        <fullName evidence="4">Mannose-1-phosphate guanylyltransferase</fullName>
    </submittedName>
</protein>
<dbReference type="AlphaFoldDB" id="A0A251X476"/>
<keyword evidence="2 4" id="KW-0548">Nucleotidyltransferase</keyword>
<comment type="caution">
    <text evidence="4">The sequence shown here is derived from an EMBL/GenBank/DDBJ whole genome shotgun (WGS) entry which is preliminary data.</text>
</comment>
<proteinExistence type="predicted"/>
<keyword evidence="1 4" id="KW-0808">Transferase</keyword>
<dbReference type="OrthoDB" id="9788272at2"/>
<evidence type="ECO:0000256" key="1">
    <source>
        <dbReference type="ARBA" id="ARBA00022679"/>
    </source>
</evidence>
<evidence type="ECO:0000259" key="3">
    <source>
        <dbReference type="Pfam" id="PF00483"/>
    </source>
</evidence>
<organism evidence="4 5">
    <name type="scientific">Thioflexithrix psekupsensis</name>
    <dbReference type="NCBI Taxonomy" id="1570016"/>
    <lineage>
        <taxon>Bacteria</taxon>
        <taxon>Pseudomonadati</taxon>
        <taxon>Pseudomonadota</taxon>
        <taxon>Gammaproteobacteria</taxon>
        <taxon>Thiotrichales</taxon>
        <taxon>Thioflexithrix</taxon>
    </lineage>
</organism>